<evidence type="ECO:0000313" key="4">
    <source>
        <dbReference type="Proteomes" id="UP000070720"/>
    </source>
</evidence>
<feature type="region of interest" description="Disordered" evidence="1">
    <location>
        <begin position="804"/>
        <end position="906"/>
    </location>
</feature>
<organism evidence="3">
    <name type="scientific">Gibberella zeae (strain ATCC MYA-4620 / CBS 123657 / FGSC 9075 / NRRL 31084 / PH-1)</name>
    <name type="common">Wheat head blight fungus</name>
    <name type="synonym">Fusarium graminearum</name>
    <dbReference type="NCBI Taxonomy" id="229533"/>
    <lineage>
        <taxon>Eukaryota</taxon>
        <taxon>Fungi</taxon>
        <taxon>Dikarya</taxon>
        <taxon>Ascomycota</taxon>
        <taxon>Pezizomycotina</taxon>
        <taxon>Sordariomycetes</taxon>
        <taxon>Hypocreomycetidae</taxon>
        <taxon>Hypocreales</taxon>
        <taxon>Nectriaceae</taxon>
        <taxon>Fusarium</taxon>
    </lineage>
</organism>
<feature type="compositionally biased region" description="Low complexity" evidence="1">
    <location>
        <begin position="563"/>
        <end position="575"/>
    </location>
</feature>
<reference evidence="3" key="5">
    <citation type="submission" date="2017-01" db="UniProtKB">
        <authorList>
            <consortium name="EnsemblFungi"/>
        </authorList>
    </citation>
    <scope>IDENTIFICATION</scope>
    <source>
        <strain evidence="3">PH-1 / ATCC MYA-4620 / FGSC 9075 / NRRL 31084</strain>
    </source>
</reference>
<dbReference type="Proteomes" id="UP000070720">
    <property type="component" value="Chromosome 3"/>
</dbReference>
<feature type="compositionally biased region" description="Acidic residues" evidence="1">
    <location>
        <begin position="283"/>
        <end position="294"/>
    </location>
</feature>
<feature type="compositionally biased region" description="Basic and acidic residues" evidence="1">
    <location>
        <begin position="295"/>
        <end position="326"/>
    </location>
</feature>
<accession>A0A0E0SIX2</accession>
<evidence type="ECO:0000313" key="2">
    <source>
        <dbReference type="EMBL" id="CEF86385.1"/>
    </source>
</evidence>
<reference evidence="3 4" key="2">
    <citation type="journal article" date="2010" name="Nature">
        <title>Comparative genomics reveals mobile pathogenicity chromosomes in Fusarium.</title>
        <authorList>
            <person name="Ma L.J."/>
            <person name="van der Does H.C."/>
            <person name="Borkovich K.A."/>
            <person name="Coleman J.J."/>
            <person name="Daboussi M.J."/>
            <person name="Di Pietro A."/>
            <person name="Dufresne M."/>
            <person name="Freitag M."/>
            <person name="Grabherr M."/>
            <person name="Henrissat B."/>
            <person name="Houterman P.M."/>
            <person name="Kang S."/>
            <person name="Shim W.B."/>
            <person name="Woloshuk C."/>
            <person name="Xie X."/>
            <person name="Xu J.R."/>
            <person name="Antoniw J."/>
            <person name="Baker S.E."/>
            <person name="Bluhm B.H."/>
            <person name="Breakspear A."/>
            <person name="Brown D.W."/>
            <person name="Butchko R.A."/>
            <person name="Chapman S."/>
            <person name="Coulson R."/>
            <person name="Coutinho P.M."/>
            <person name="Danchin E.G."/>
            <person name="Diener A."/>
            <person name="Gale L.R."/>
            <person name="Gardiner D.M."/>
            <person name="Goff S."/>
            <person name="Hammond-Kosack K.E."/>
            <person name="Hilburn K."/>
            <person name="Hua-Van A."/>
            <person name="Jonkers W."/>
            <person name="Kazan K."/>
            <person name="Kodira C.D."/>
            <person name="Koehrsen M."/>
            <person name="Kumar L."/>
            <person name="Lee Y.H."/>
            <person name="Li L."/>
            <person name="Manners J.M."/>
            <person name="Miranda-Saavedra D."/>
            <person name="Mukherjee M."/>
            <person name="Park G."/>
            <person name="Park J."/>
            <person name="Park S.Y."/>
            <person name="Proctor R.H."/>
            <person name="Regev A."/>
            <person name="Ruiz-Roldan M.C."/>
            <person name="Sain D."/>
            <person name="Sakthikumar S."/>
            <person name="Sykes S."/>
            <person name="Schwartz D.C."/>
            <person name="Turgeon B.G."/>
            <person name="Wapinski I."/>
            <person name="Yoder O."/>
            <person name="Young S."/>
            <person name="Zeng Q."/>
            <person name="Zhou S."/>
            <person name="Galagan J."/>
            <person name="Cuomo C.A."/>
            <person name="Kistler H.C."/>
            <person name="Rep M."/>
        </authorList>
    </citation>
    <scope>GENOME REANNOTATION</scope>
    <source>
        <strain evidence="4">ATCC MYA-4620 / CBS 123657 / FGSC 9075 / NRRL 31084 / PH-1</strain>
        <strain evidence="3">PH-1 / ATCC MYA-4620 / FGSC 9075 / NRRL 31084</strain>
    </source>
</reference>
<reference key="3">
    <citation type="submission" date="2014-02" db="EMBL/GenBank/DDBJ databases">
        <title>A revised Fusarium graminearum genomic reference sequence using whole shotgun re-sequencing.</title>
        <authorList>
            <person name="King R."/>
            <person name="Urban M."/>
            <person name="Hassani-Pak K."/>
            <person name="Hammond-Kosack K."/>
        </authorList>
    </citation>
    <scope>NUCLEOTIDE SEQUENCE</scope>
    <source>
        <strain>PH-1</strain>
    </source>
</reference>
<evidence type="ECO:0000256" key="1">
    <source>
        <dbReference type="SAM" id="MobiDB-lite"/>
    </source>
</evidence>
<feature type="compositionally biased region" description="Low complexity" evidence="1">
    <location>
        <begin position="68"/>
        <end position="86"/>
    </location>
</feature>
<reference evidence="2 4" key="4">
    <citation type="journal article" date="2015" name="BMC Genomics">
        <title>The completed genome sequence of the pathogenic ascomycete fungus Fusarium graminearum.</title>
        <authorList>
            <person name="King R."/>
            <person name="Urban M."/>
            <person name="Hammond-Kosack M.C."/>
            <person name="Hassani-Pak K."/>
            <person name="Hammond-Kosack K.E."/>
        </authorList>
    </citation>
    <scope>NUCLEOTIDE SEQUENCE [LARGE SCALE GENOMIC DNA]</scope>
    <source>
        <strain evidence="4">ATCC MYA-4620 / CBS 123657 / FGSC 9075 / NRRL 31084 / PH-1</strain>
        <strain evidence="2">PH-1</strain>
    </source>
</reference>
<dbReference type="AlphaFoldDB" id="A0A0E0SIX2"/>
<dbReference type="EMBL" id="HG970334">
    <property type="protein sequence ID" value="CEF86385.1"/>
    <property type="molecule type" value="Genomic_DNA"/>
</dbReference>
<feature type="compositionally biased region" description="Low complexity" evidence="1">
    <location>
        <begin position="866"/>
        <end position="878"/>
    </location>
</feature>
<feature type="compositionally biased region" description="Pro residues" evidence="1">
    <location>
        <begin position="586"/>
        <end position="611"/>
    </location>
</feature>
<keyword evidence="4" id="KW-1185">Reference proteome</keyword>
<name>A0A0E0SIX2_GIBZE</name>
<dbReference type="InParanoid" id="A0A0E0SIX2"/>
<feature type="compositionally biased region" description="Polar residues" evidence="1">
    <location>
        <begin position="336"/>
        <end position="350"/>
    </location>
</feature>
<feature type="compositionally biased region" description="Polar residues" evidence="1">
    <location>
        <begin position="629"/>
        <end position="657"/>
    </location>
</feature>
<dbReference type="eggNOG" id="ENOG502SBSC">
    <property type="taxonomic scope" value="Eukaryota"/>
</dbReference>
<dbReference type="EnsemblFungi" id="CEF86385">
    <property type="protein sequence ID" value="CEF86385"/>
    <property type="gene ID" value="FGRRES_12871_M"/>
</dbReference>
<sequence length="926" mass="100254">MEDPWGSPWTNDSPPKIDLPVPPPNAHFTADHLGSSQRASPALAPWNDEDDAWGGWTEAGKDGSPRWGRSPGLRPIGGSPSGSRLPSPTPDPWGRPPTFDTVRSKKEDNGDSAISLGEGLRPILGRVATRSPSPARSFKENTADIWQQPDPALSIRSLTPLPNEYEGRPGSPDGAPRPALQPETRQPPLRQSSNKVSELVEMFDDISKRNHSVSPVDPSMQKVSGNASSAGDVASELGANGLEEPEDDLKTKTDSEMELEDDLKTEEEPEPKLPEPEAKESESEAELESESELETETRFEDASEELPKHETEVVENETKELSKEEGDQTESDSWSDFESPPQDTLQQETQGPEPEAPNEQPLVVETSTEEETPAEPAPVRPKPPSEPFAIDMSKLDVLFPSVDTSFPSPEPVPDVIIDDSFTAISERKAWYLMSRPGSMRKHNMGDDENYVRVGWNHSHVREQSIRIVRRWMEEDSITGRVVLGRRGGAAGAKIFNWDSSAPSTEFSISELLARKNHSRQTSAASKGVASPTAASFGWGHAPLPSPTAAAPPSAPRTSDVSEPEPASTTESSPVEATKISPVSKTRPPPLDSPPRPRIIEEPPSPIKPIPLEPTNRPISISQPLPFPSSPTISEPQSPMNTTALLGNNRPVSISQAPRSPLAQPPTNAGWGDDDDEDDDWGDMVSSPTVETNGGFASMNAIVNAERANDKENTGKSLIAGQSPMVESFKDEPEVETQSNGRLSMDTLAVPSQNLVPNNPRLTGPHWNKPQALQNAALGHSRSTTIDLLTSPRKVPMPGHLRSTTIDLGNPRSPLNGFASANLTPTEAKSSVEQTNKANSWDSWGLGLIDDSSRPVSPEKDSAAANQTPQTLTTPLDTLKGNSTPKKPRPMSLPLPPRPQTITASSEDDEIVANILRDLPDLSYMLR</sequence>
<feature type="compositionally biased region" description="Pro residues" evidence="1">
    <location>
        <begin position="375"/>
        <end position="386"/>
    </location>
</feature>
<evidence type="ECO:0000313" key="3">
    <source>
        <dbReference type="EnsemblFungi" id="CEF86385"/>
    </source>
</evidence>
<dbReference type="VEuPathDB" id="FungiDB:FGRAMPH1_01G19573"/>
<protein>
    <submittedName>
        <fullName evidence="2">Chromosome 3, complete genome</fullName>
    </submittedName>
</protein>
<feature type="compositionally biased region" description="Basic and acidic residues" evidence="1">
    <location>
        <begin position="850"/>
        <end position="861"/>
    </location>
</feature>
<feature type="compositionally biased region" description="Basic and acidic residues" evidence="1">
    <location>
        <begin position="270"/>
        <end position="282"/>
    </location>
</feature>
<proteinExistence type="predicted"/>
<gene>
    <name evidence="2" type="ORF">FGRAMPH1_01T19573</name>
</gene>
<feature type="compositionally biased region" description="Acidic residues" evidence="1">
    <location>
        <begin position="256"/>
        <end position="269"/>
    </location>
</feature>
<feature type="region of interest" description="Disordered" evidence="1">
    <location>
        <begin position="1"/>
        <end position="387"/>
    </location>
</feature>
<reference evidence="3 4" key="1">
    <citation type="journal article" date="2007" name="Science">
        <title>The Fusarium graminearum genome reveals a link between localized polymorphism and pathogen specialization.</title>
        <authorList>
            <person name="Cuomo C.A."/>
            <person name="Gueldener U."/>
            <person name="Xu J.-R."/>
            <person name="Trail F."/>
            <person name="Turgeon B.G."/>
            <person name="Di Pietro A."/>
            <person name="Walton J.D."/>
            <person name="Ma L.-J."/>
            <person name="Baker S.E."/>
            <person name="Rep M."/>
            <person name="Adam G."/>
            <person name="Antoniw J."/>
            <person name="Baldwin T."/>
            <person name="Calvo S.E."/>
            <person name="Chang Y.-L."/>
            <person name="DeCaprio D."/>
            <person name="Gale L.R."/>
            <person name="Gnerre S."/>
            <person name="Goswami R.S."/>
            <person name="Hammond-Kosack K."/>
            <person name="Harris L.J."/>
            <person name="Hilburn K."/>
            <person name="Kennell J.C."/>
            <person name="Kroken S."/>
            <person name="Magnuson J.K."/>
            <person name="Mannhaupt G."/>
            <person name="Mauceli E.W."/>
            <person name="Mewes H.-W."/>
            <person name="Mitterbauer R."/>
            <person name="Muehlbauer G."/>
            <person name="Muensterkoetter M."/>
            <person name="Nelson D."/>
            <person name="O'Donnell K."/>
            <person name="Ouellet T."/>
            <person name="Qi W."/>
            <person name="Quesneville H."/>
            <person name="Roncero M.I.G."/>
            <person name="Seong K.-Y."/>
            <person name="Tetko I.V."/>
            <person name="Urban M."/>
            <person name="Waalwijk C."/>
            <person name="Ward T.J."/>
            <person name="Yao J."/>
            <person name="Birren B.W."/>
            <person name="Kistler H.C."/>
        </authorList>
    </citation>
    <scope>NUCLEOTIDE SEQUENCE [LARGE SCALE GENOMIC DNA]</scope>
    <source>
        <strain evidence="4">ATCC MYA-4620 / CBS 123657 / FGSC 9075 / NRRL 31084 / PH-1</strain>
        <strain evidence="3">PH-1 / ATCC MYA-4620 / FGSC 9075 / NRRL 31084</strain>
    </source>
</reference>
<feature type="region of interest" description="Disordered" evidence="1">
    <location>
        <begin position="537"/>
        <end position="738"/>
    </location>
</feature>
<feature type="compositionally biased region" description="Acidic residues" evidence="1">
    <location>
        <begin position="671"/>
        <end position="681"/>
    </location>
</feature>
<feature type="compositionally biased region" description="Polar residues" evidence="1">
    <location>
        <begin position="818"/>
        <end position="841"/>
    </location>
</feature>